<proteinExistence type="predicted"/>
<name>C0CKB2_BLAHS</name>
<dbReference type="RefSeq" id="WP_005947271.1">
    <property type="nucleotide sequence ID" value="NZ_CP136423.1"/>
</dbReference>
<comment type="caution">
    <text evidence="1">The sequence shown here is derived from an EMBL/GenBank/DDBJ whole genome shotgun (WGS) entry which is preliminary data.</text>
</comment>
<dbReference type="AlphaFoldDB" id="C0CKB2"/>
<reference evidence="1 2" key="1">
    <citation type="submission" date="2009-01" db="EMBL/GenBank/DDBJ databases">
        <authorList>
            <person name="Fulton L."/>
            <person name="Clifton S."/>
            <person name="Fulton B."/>
            <person name="Xu J."/>
            <person name="Minx P."/>
            <person name="Pepin K.H."/>
            <person name="Johnson M."/>
            <person name="Bhonagiri V."/>
            <person name="Nash W.E."/>
            <person name="Mardis E.R."/>
            <person name="Wilson R.K."/>
        </authorList>
    </citation>
    <scope>NUCLEOTIDE SEQUENCE [LARGE SCALE GENOMIC DNA]</scope>
    <source>
        <strain evidence="2">DSM 10507 / JCM 14656 / S5a33</strain>
    </source>
</reference>
<dbReference type="GeneID" id="86820535"/>
<organism evidence="1 2">
    <name type="scientific">Blautia hydrogenotrophica (strain DSM 10507 / JCM 14656 / S5a33)</name>
    <name type="common">Ruminococcus hydrogenotrophicus</name>
    <dbReference type="NCBI Taxonomy" id="476272"/>
    <lineage>
        <taxon>Bacteria</taxon>
        <taxon>Bacillati</taxon>
        <taxon>Bacillota</taxon>
        <taxon>Clostridia</taxon>
        <taxon>Lachnospirales</taxon>
        <taxon>Lachnospiraceae</taxon>
        <taxon>Blautia</taxon>
    </lineage>
</organism>
<protein>
    <submittedName>
        <fullName evidence="1">Uncharacterized protein</fullName>
    </submittedName>
</protein>
<sequence>MRKFQLEHYENQLNHQVIHMDQAVCYCPEFRATKMMHDYPSRRLQLARAVYKGEIELSDYIGEINFSSILSRQGERWQNFRECAEDCTDVTILCREMLLKKGYQSPEVKEFQKALEAKEGRLYEKTSWELPMDEKSDKAILLDEETAQNAKAGEGPLREYLNRKGISFVNRADAEFVGFEYFAYGLVEEGIEHLKQLVEKYAKMKVRQVWVLSAQTTYVLTKLADKAEITVPFEVIYLPEWLEPMDVKEKTYVYAGSFNLRYLLNAELLGRLIPSESEIQEVNSEEFIPILKGDKRVNALTVWQKPVGAEYKLFCGKKDMLQAIEQDAYEDIERAKAGTIVVFEPTALPKLKEKFRDKRVFHYLELL</sequence>
<keyword evidence="2" id="KW-1185">Reference proteome</keyword>
<dbReference type="EMBL" id="ACBZ01000063">
    <property type="protein sequence ID" value="EEG49778.1"/>
    <property type="molecule type" value="Genomic_DNA"/>
</dbReference>
<dbReference type="PATRIC" id="fig|476272.21.peg.2629"/>
<dbReference type="eggNOG" id="ENOG502Z9VU">
    <property type="taxonomic scope" value="Bacteria"/>
</dbReference>
<dbReference type="Proteomes" id="UP000003100">
    <property type="component" value="Unassembled WGS sequence"/>
</dbReference>
<gene>
    <name evidence="1" type="ORF">RUMHYD_01282</name>
</gene>
<evidence type="ECO:0000313" key="2">
    <source>
        <dbReference type="Proteomes" id="UP000003100"/>
    </source>
</evidence>
<reference evidence="1 2" key="2">
    <citation type="submission" date="2009-02" db="EMBL/GenBank/DDBJ databases">
        <title>Draft genome sequence of Blautia hydrogenotrophica DSM 10507 (Ruminococcus hydrogenotrophicus DSM 10507).</title>
        <authorList>
            <person name="Sudarsanam P."/>
            <person name="Ley R."/>
            <person name="Guruge J."/>
            <person name="Turnbaugh P.J."/>
            <person name="Mahowald M."/>
            <person name="Liep D."/>
            <person name="Gordon J."/>
        </authorList>
    </citation>
    <scope>NUCLEOTIDE SEQUENCE [LARGE SCALE GENOMIC DNA]</scope>
    <source>
        <strain evidence="2">DSM 10507 / JCM 14656 / S5a33</strain>
    </source>
</reference>
<dbReference type="HOGENOM" id="CLU_737214_0_0_9"/>
<evidence type="ECO:0000313" key="1">
    <source>
        <dbReference type="EMBL" id="EEG49778.1"/>
    </source>
</evidence>
<accession>C0CKB2</accession>